<gene>
    <name evidence="2" type="ORF">DHEL01_v202211</name>
</gene>
<protein>
    <submittedName>
        <fullName evidence="2">Uncharacterized protein</fullName>
    </submittedName>
</protein>
<comment type="caution">
    <text evidence="2">The sequence shown here is derived from an EMBL/GenBank/DDBJ whole genome shotgun (WGS) entry which is preliminary data.</text>
</comment>
<proteinExistence type="predicted"/>
<sequence>MDDSDDALYHPDGSDMTFTMSQRETHPSRPQTPEQGNDTESVASDPPSALRRSTRRPQRVQRLDPSVEARVVLPQAPRDASTHKPGTRNHTIQSLLKLPGFSFTSETNVFSAGKSSRLAYLLGVQSAPVYNDRAVIARNQSTVSVRIADMLELCCDEWLEWWQDGPLTKQFWVEVAEGLRCHKKYWASREPNATGEEVCMISLAYTRHWDKNGRGNFSNEEASWGFELENAARDFLECIRESEVNFGPIEAAERARNTDRNRSATRNGSTRSLVAQDSGSRAPRLRTTNMNKAHQFILGGSSDVVIVSGPRHRSNDHGQGSFSDRARATVERSDPHRLLVTFSDFLDKFQGKQEAPRSDEGKDVQPQAGSGEDVEMS</sequence>
<name>A0A2P5IA60_DIAHE</name>
<dbReference type="EMBL" id="MAVT02000117">
    <property type="protein sequence ID" value="POS79391.1"/>
    <property type="molecule type" value="Genomic_DNA"/>
</dbReference>
<evidence type="ECO:0000313" key="2">
    <source>
        <dbReference type="EMBL" id="POS79391.1"/>
    </source>
</evidence>
<dbReference type="OrthoDB" id="5238261at2759"/>
<reference evidence="2" key="1">
    <citation type="submission" date="2017-09" db="EMBL/GenBank/DDBJ databases">
        <title>Polyketide synthases of a Diaporthe helianthi virulent isolate.</title>
        <authorList>
            <person name="Baroncelli R."/>
        </authorList>
    </citation>
    <scope>NUCLEOTIDE SEQUENCE [LARGE SCALE GENOMIC DNA]</scope>
    <source>
        <strain evidence="2">7/96</strain>
    </source>
</reference>
<feature type="region of interest" description="Disordered" evidence="1">
    <location>
        <begin position="1"/>
        <end position="89"/>
    </location>
</feature>
<evidence type="ECO:0000256" key="1">
    <source>
        <dbReference type="SAM" id="MobiDB-lite"/>
    </source>
</evidence>
<evidence type="ECO:0000313" key="3">
    <source>
        <dbReference type="Proteomes" id="UP000094444"/>
    </source>
</evidence>
<feature type="region of interest" description="Disordered" evidence="1">
    <location>
        <begin position="350"/>
        <end position="377"/>
    </location>
</feature>
<dbReference type="AlphaFoldDB" id="A0A2P5IA60"/>
<dbReference type="InParanoid" id="A0A2P5IA60"/>
<organism evidence="2 3">
    <name type="scientific">Diaporthe helianthi</name>
    <dbReference type="NCBI Taxonomy" id="158607"/>
    <lineage>
        <taxon>Eukaryota</taxon>
        <taxon>Fungi</taxon>
        <taxon>Dikarya</taxon>
        <taxon>Ascomycota</taxon>
        <taxon>Pezizomycotina</taxon>
        <taxon>Sordariomycetes</taxon>
        <taxon>Sordariomycetidae</taxon>
        <taxon>Diaporthales</taxon>
        <taxon>Diaporthaceae</taxon>
        <taxon>Diaporthe</taxon>
    </lineage>
</organism>
<feature type="region of interest" description="Disordered" evidence="1">
    <location>
        <begin position="250"/>
        <end position="289"/>
    </location>
</feature>
<keyword evidence="3" id="KW-1185">Reference proteome</keyword>
<feature type="compositionally biased region" description="Basic and acidic residues" evidence="1">
    <location>
        <begin position="350"/>
        <end position="363"/>
    </location>
</feature>
<accession>A0A2P5IA60</accession>
<feature type="compositionally biased region" description="Polar residues" evidence="1">
    <location>
        <begin position="16"/>
        <end position="42"/>
    </location>
</feature>
<feature type="region of interest" description="Disordered" evidence="1">
    <location>
        <begin position="307"/>
        <end position="331"/>
    </location>
</feature>
<feature type="compositionally biased region" description="Polar residues" evidence="1">
    <location>
        <begin position="264"/>
        <end position="279"/>
    </location>
</feature>
<dbReference type="Proteomes" id="UP000094444">
    <property type="component" value="Unassembled WGS sequence"/>
</dbReference>
<feature type="compositionally biased region" description="Basic and acidic residues" evidence="1">
    <location>
        <begin position="251"/>
        <end position="262"/>
    </location>
</feature>